<dbReference type="InterPro" id="IPR046373">
    <property type="entry name" value="Acyl-CoA_Oxase/DH_mid-dom_sf"/>
</dbReference>
<feature type="domain" description="Acyl-CoA dehydrogenase/oxidase C-terminal" evidence="8">
    <location>
        <begin position="237"/>
        <end position="390"/>
    </location>
</feature>
<dbReference type="InterPro" id="IPR052161">
    <property type="entry name" value="Mycobact_Acyl-CoA_DH"/>
</dbReference>
<protein>
    <submittedName>
        <fullName evidence="11">Acyl-CoA dehydrogenase</fullName>
    </submittedName>
</protein>
<name>A0A2D2AVY9_9CAUL</name>
<gene>
    <name evidence="11" type="ORF">CSW64_06970</name>
</gene>
<evidence type="ECO:0000313" key="12">
    <source>
        <dbReference type="Proteomes" id="UP000228945"/>
    </source>
</evidence>
<feature type="domain" description="Acyl-CoA dehydrogenase/oxidase N-terminal" evidence="10">
    <location>
        <begin position="6"/>
        <end position="126"/>
    </location>
</feature>
<feature type="region of interest" description="Disordered" evidence="7">
    <location>
        <begin position="23"/>
        <end position="42"/>
    </location>
</feature>
<dbReference type="InterPro" id="IPR009100">
    <property type="entry name" value="AcylCoA_DH/oxidase_NM_dom_sf"/>
</dbReference>
<comment type="cofactor">
    <cofactor evidence="1 6">
        <name>FAD</name>
        <dbReference type="ChEBI" id="CHEBI:57692"/>
    </cofactor>
</comment>
<dbReference type="Gene3D" id="1.10.540.10">
    <property type="entry name" value="Acyl-CoA dehydrogenase/oxidase, N-terminal domain"/>
    <property type="match status" value="1"/>
</dbReference>
<dbReference type="PANTHER" id="PTHR43292:SF4">
    <property type="entry name" value="ACYL-COA DEHYDROGENASE FADE34"/>
    <property type="match status" value="1"/>
</dbReference>
<evidence type="ECO:0000259" key="9">
    <source>
        <dbReference type="Pfam" id="PF02770"/>
    </source>
</evidence>
<dbReference type="AlphaFoldDB" id="A0A2D2AVY9"/>
<dbReference type="InterPro" id="IPR036250">
    <property type="entry name" value="AcylCo_DH-like_C"/>
</dbReference>
<evidence type="ECO:0000256" key="2">
    <source>
        <dbReference type="ARBA" id="ARBA00009347"/>
    </source>
</evidence>
<dbReference type="SUPFAM" id="SSF47203">
    <property type="entry name" value="Acyl-CoA dehydrogenase C-terminal domain-like"/>
    <property type="match status" value="1"/>
</dbReference>
<organism evidence="11 12">
    <name type="scientific">Caulobacter mirabilis</name>
    <dbReference type="NCBI Taxonomy" id="69666"/>
    <lineage>
        <taxon>Bacteria</taxon>
        <taxon>Pseudomonadati</taxon>
        <taxon>Pseudomonadota</taxon>
        <taxon>Alphaproteobacteria</taxon>
        <taxon>Caulobacterales</taxon>
        <taxon>Caulobacteraceae</taxon>
        <taxon>Caulobacter</taxon>
    </lineage>
</organism>
<dbReference type="RefSeq" id="WP_099621431.1">
    <property type="nucleotide sequence ID" value="NZ_CP024201.1"/>
</dbReference>
<dbReference type="SUPFAM" id="SSF56645">
    <property type="entry name" value="Acyl-CoA dehydrogenase NM domain-like"/>
    <property type="match status" value="1"/>
</dbReference>
<proteinExistence type="inferred from homology"/>
<dbReference type="InterPro" id="IPR006091">
    <property type="entry name" value="Acyl-CoA_Oxase/DH_mid-dom"/>
</dbReference>
<dbReference type="InterPro" id="IPR037069">
    <property type="entry name" value="AcylCoA_DH/ox_N_sf"/>
</dbReference>
<keyword evidence="3 6" id="KW-0285">Flavoprotein</keyword>
<evidence type="ECO:0000256" key="4">
    <source>
        <dbReference type="ARBA" id="ARBA00022827"/>
    </source>
</evidence>
<evidence type="ECO:0000313" key="11">
    <source>
        <dbReference type="EMBL" id="ATQ42174.1"/>
    </source>
</evidence>
<keyword evidence="5 6" id="KW-0560">Oxidoreductase</keyword>
<dbReference type="GO" id="GO:0050660">
    <property type="term" value="F:flavin adenine dinucleotide binding"/>
    <property type="evidence" value="ECO:0007669"/>
    <property type="project" value="InterPro"/>
</dbReference>
<dbReference type="EMBL" id="CP024201">
    <property type="protein sequence ID" value="ATQ42174.1"/>
    <property type="molecule type" value="Genomic_DNA"/>
</dbReference>
<dbReference type="PANTHER" id="PTHR43292">
    <property type="entry name" value="ACYL-COA DEHYDROGENASE"/>
    <property type="match status" value="1"/>
</dbReference>
<dbReference type="GO" id="GO:0016627">
    <property type="term" value="F:oxidoreductase activity, acting on the CH-CH group of donors"/>
    <property type="evidence" value="ECO:0007669"/>
    <property type="project" value="InterPro"/>
</dbReference>
<evidence type="ECO:0000256" key="3">
    <source>
        <dbReference type="ARBA" id="ARBA00022630"/>
    </source>
</evidence>
<evidence type="ECO:0000259" key="8">
    <source>
        <dbReference type="Pfam" id="PF00441"/>
    </source>
</evidence>
<dbReference type="InterPro" id="IPR009075">
    <property type="entry name" value="AcylCo_DH/oxidase_C"/>
</dbReference>
<dbReference type="GO" id="GO:0005886">
    <property type="term" value="C:plasma membrane"/>
    <property type="evidence" value="ECO:0007669"/>
    <property type="project" value="TreeGrafter"/>
</dbReference>
<feature type="domain" description="Acyl-CoA oxidase/dehydrogenase middle" evidence="9">
    <location>
        <begin position="130"/>
        <end position="224"/>
    </location>
</feature>
<comment type="similarity">
    <text evidence="2 6">Belongs to the acyl-CoA dehydrogenase family.</text>
</comment>
<dbReference type="Gene3D" id="2.40.110.10">
    <property type="entry name" value="Butyryl-CoA Dehydrogenase, subunit A, domain 2"/>
    <property type="match status" value="1"/>
</dbReference>
<dbReference type="KEGG" id="cmb:CSW64_06970"/>
<dbReference type="Pfam" id="PF02771">
    <property type="entry name" value="Acyl-CoA_dh_N"/>
    <property type="match status" value="1"/>
</dbReference>
<evidence type="ECO:0000256" key="7">
    <source>
        <dbReference type="SAM" id="MobiDB-lite"/>
    </source>
</evidence>
<keyword evidence="12" id="KW-1185">Reference proteome</keyword>
<dbReference type="Gene3D" id="1.20.140.10">
    <property type="entry name" value="Butyryl-CoA Dehydrogenase, subunit A, domain 3"/>
    <property type="match status" value="1"/>
</dbReference>
<accession>A0A2D2AVY9</accession>
<keyword evidence="4 6" id="KW-0274">FAD</keyword>
<dbReference type="FunFam" id="2.40.110.10:FF:000011">
    <property type="entry name" value="Acyl-CoA dehydrogenase FadE34"/>
    <property type="match status" value="1"/>
</dbReference>
<sequence>MDFNDSPEEAAYREKARAWLEANAAEHKNNSSANGRRPNSPEHMALGKAWQAKKAEAGYACITWPAAWGGPGGTPIQSVIFGQEEGKVGVNYGYFTIGLGMCVPTVMAFADDATKTRYVGPAMRGEEIWCQLFSEPAGGSDVAASRTRAIQQADGDWVINGQKVWTTGAQYSDYGILLVRTDPDVPKHKGMTMFWIDMRDPAVEVRPIHQASGGSEFNEVYFTDLRVKDSQRLGNVGDGWKVALVTLMNERLAVGGSSGPDYKLIMELARQTDTATGAAAIKDAGFREKLADWYVAAEGLKLTRFRTMTALSRGQTPGPESSIGKIIAANQMQEMSNYGVELEDQYGILTDPKEAPLQAAFQQSLLWAPGLRIAGGTDEILKNIIAERVLGLPGDVRVDKDVAFKDVPSGR</sequence>
<dbReference type="Pfam" id="PF02770">
    <property type="entry name" value="Acyl-CoA_dh_M"/>
    <property type="match status" value="1"/>
</dbReference>
<evidence type="ECO:0000259" key="10">
    <source>
        <dbReference type="Pfam" id="PF02771"/>
    </source>
</evidence>
<dbReference type="OrthoDB" id="9775090at2"/>
<dbReference type="Proteomes" id="UP000228945">
    <property type="component" value="Chromosome"/>
</dbReference>
<dbReference type="Pfam" id="PF00441">
    <property type="entry name" value="Acyl-CoA_dh_1"/>
    <property type="match status" value="1"/>
</dbReference>
<evidence type="ECO:0000256" key="1">
    <source>
        <dbReference type="ARBA" id="ARBA00001974"/>
    </source>
</evidence>
<reference evidence="11 12" key="1">
    <citation type="submission" date="2017-10" db="EMBL/GenBank/DDBJ databases">
        <title>Genome sequence of Caulobacter mirabilis FWC38.</title>
        <authorList>
            <person name="Fiebig A."/>
            <person name="Crosson S."/>
        </authorList>
    </citation>
    <scope>NUCLEOTIDE SEQUENCE [LARGE SCALE GENOMIC DNA]</scope>
    <source>
        <strain evidence="11 12">FWC 38</strain>
    </source>
</reference>
<evidence type="ECO:0000256" key="5">
    <source>
        <dbReference type="ARBA" id="ARBA00023002"/>
    </source>
</evidence>
<dbReference type="InterPro" id="IPR013786">
    <property type="entry name" value="AcylCoA_DH/ox_N"/>
</dbReference>
<evidence type="ECO:0000256" key="6">
    <source>
        <dbReference type="RuleBase" id="RU362125"/>
    </source>
</evidence>